<accession>A0ABS9H8Y3</accession>
<feature type="compositionally biased region" description="Low complexity" evidence="1">
    <location>
        <begin position="33"/>
        <end position="52"/>
    </location>
</feature>
<proteinExistence type="predicted"/>
<keyword evidence="2" id="KW-1133">Transmembrane helix</keyword>
<keyword evidence="4" id="KW-1185">Reference proteome</keyword>
<dbReference type="RefSeq" id="WP_236398581.1">
    <property type="nucleotide sequence ID" value="NZ_JAKJHZ010000003.1"/>
</dbReference>
<evidence type="ECO:0000256" key="1">
    <source>
        <dbReference type="SAM" id="MobiDB-lite"/>
    </source>
</evidence>
<reference evidence="3 4" key="1">
    <citation type="submission" date="2022-01" db="EMBL/GenBank/DDBJ databases">
        <title>Nocardioides sp. nov., an actinomycete isolated from mining soil.</title>
        <authorList>
            <person name="Liu L."/>
        </authorList>
    </citation>
    <scope>NUCLEOTIDE SEQUENCE [LARGE SCALE GENOMIC DNA]</scope>
    <source>
        <strain evidence="3 4">KLBMP 9356</strain>
    </source>
</reference>
<feature type="region of interest" description="Disordered" evidence="1">
    <location>
        <begin position="1"/>
        <end position="68"/>
    </location>
</feature>
<evidence type="ECO:0000313" key="3">
    <source>
        <dbReference type="EMBL" id="MCF6376493.1"/>
    </source>
</evidence>
<dbReference type="Proteomes" id="UP001201161">
    <property type="component" value="Unassembled WGS sequence"/>
</dbReference>
<feature type="compositionally biased region" description="Basic and acidic residues" evidence="1">
    <location>
        <begin position="54"/>
        <end position="68"/>
    </location>
</feature>
<feature type="transmembrane region" description="Helical" evidence="2">
    <location>
        <begin position="72"/>
        <end position="98"/>
    </location>
</feature>
<evidence type="ECO:0000256" key="2">
    <source>
        <dbReference type="SAM" id="Phobius"/>
    </source>
</evidence>
<feature type="compositionally biased region" description="Gly residues" evidence="1">
    <location>
        <begin position="121"/>
        <end position="135"/>
    </location>
</feature>
<organism evidence="3 4">
    <name type="scientific">Nocardioides potassii</name>
    <dbReference type="NCBI Taxonomy" id="2911371"/>
    <lineage>
        <taxon>Bacteria</taxon>
        <taxon>Bacillati</taxon>
        <taxon>Actinomycetota</taxon>
        <taxon>Actinomycetes</taxon>
        <taxon>Propionibacteriales</taxon>
        <taxon>Nocardioidaceae</taxon>
        <taxon>Nocardioides</taxon>
    </lineage>
</organism>
<keyword evidence="2" id="KW-0812">Transmembrane</keyword>
<comment type="caution">
    <text evidence="3">The sequence shown here is derived from an EMBL/GenBank/DDBJ whole genome shotgun (WGS) entry which is preliminary data.</text>
</comment>
<keyword evidence="2" id="KW-0472">Membrane</keyword>
<evidence type="ECO:0000313" key="4">
    <source>
        <dbReference type="Proteomes" id="UP001201161"/>
    </source>
</evidence>
<gene>
    <name evidence="3" type="ORF">L2K70_02655</name>
</gene>
<name>A0ABS9H8Y3_9ACTN</name>
<protein>
    <submittedName>
        <fullName evidence="3">Uncharacterized protein</fullName>
    </submittedName>
</protein>
<dbReference type="EMBL" id="JAKJHZ010000003">
    <property type="protein sequence ID" value="MCF6376493.1"/>
    <property type="molecule type" value="Genomic_DNA"/>
</dbReference>
<feature type="region of interest" description="Disordered" evidence="1">
    <location>
        <begin position="114"/>
        <end position="156"/>
    </location>
</feature>
<sequence length="156" mass="15996">MSDQQGTPRPDDETQPVRPEGAAAPLPEPPGTAPAATTSAPGEAPEPAPVARRGFRERFRTLRGTSGRDRTYGLAALIASALAGVIVGGLGLATFHAITHDGPGDRFDREGWVQRREDRGGPGFGGPGGGMHGGPPGMPGQVEPTTPPEEEDGSNS</sequence>